<evidence type="ECO:0008006" key="4">
    <source>
        <dbReference type="Google" id="ProtNLM"/>
    </source>
</evidence>
<feature type="signal peptide" evidence="1">
    <location>
        <begin position="1"/>
        <end position="18"/>
    </location>
</feature>
<accession>A0AA39MLQ9</accession>
<protein>
    <recommendedName>
        <fullName evidence="4">Secreted protein</fullName>
    </recommendedName>
</protein>
<sequence>MRSHLSASMWAIVLVTYANIVSHLTSLRCNEELKSNRLLKPAQSQSRAEVSGASTGEAITEERVRMLKIYETARNVQRSEQRMRIS</sequence>
<dbReference type="Proteomes" id="UP001175211">
    <property type="component" value="Unassembled WGS sequence"/>
</dbReference>
<proteinExistence type="predicted"/>
<name>A0AA39MLQ9_ARMTA</name>
<evidence type="ECO:0000313" key="3">
    <source>
        <dbReference type="Proteomes" id="UP001175211"/>
    </source>
</evidence>
<gene>
    <name evidence="2" type="ORF">EV420DRAFT_1583490</name>
</gene>
<feature type="chain" id="PRO_5041387481" description="Secreted protein" evidence="1">
    <location>
        <begin position="19"/>
        <end position="86"/>
    </location>
</feature>
<comment type="caution">
    <text evidence="2">The sequence shown here is derived from an EMBL/GenBank/DDBJ whole genome shotgun (WGS) entry which is preliminary data.</text>
</comment>
<keyword evidence="1" id="KW-0732">Signal</keyword>
<evidence type="ECO:0000256" key="1">
    <source>
        <dbReference type="SAM" id="SignalP"/>
    </source>
</evidence>
<keyword evidence="3" id="KW-1185">Reference proteome</keyword>
<organism evidence="2 3">
    <name type="scientific">Armillaria tabescens</name>
    <name type="common">Ringless honey mushroom</name>
    <name type="synonym">Agaricus tabescens</name>
    <dbReference type="NCBI Taxonomy" id="1929756"/>
    <lineage>
        <taxon>Eukaryota</taxon>
        <taxon>Fungi</taxon>
        <taxon>Dikarya</taxon>
        <taxon>Basidiomycota</taxon>
        <taxon>Agaricomycotina</taxon>
        <taxon>Agaricomycetes</taxon>
        <taxon>Agaricomycetidae</taxon>
        <taxon>Agaricales</taxon>
        <taxon>Marasmiineae</taxon>
        <taxon>Physalacriaceae</taxon>
        <taxon>Desarmillaria</taxon>
    </lineage>
</organism>
<reference evidence="2" key="1">
    <citation type="submission" date="2023-06" db="EMBL/GenBank/DDBJ databases">
        <authorList>
            <consortium name="Lawrence Berkeley National Laboratory"/>
            <person name="Ahrendt S."/>
            <person name="Sahu N."/>
            <person name="Indic B."/>
            <person name="Wong-Bajracharya J."/>
            <person name="Merenyi Z."/>
            <person name="Ke H.-M."/>
            <person name="Monk M."/>
            <person name="Kocsube S."/>
            <person name="Drula E."/>
            <person name="Lipzen A."/>
            <person name="Balint B."/>
            <person name="Henrissat B."/>
            <person name="Andreopoulos B."/>
            <person name="Martin F.M."/>
            <person name="Harder C.B."/>
            <person name="Rigling D."/>
            <person name="Ford K.L."/>
            <person name="Foster G.D."/>
            <person name="Pangilinan J."/>
            <person name="Papanicolaou A."/>
            <person name="Barry K."/>
            <person name="LaButti K."/>
            <person name="Viragh M."/>
            <person name="Koriabine M."/>
            <person name="Yan M."/>
            <person name="Riley R."/>
            <person name="Champramary S."/>
            <person name="Plett K.L."/>
            <person name="Tsai I.J."/>
            <person name="Slot J."/>
            <person name="Sipos G."/>
            <person name="Plett J."/>
            <person name="Nagy L.G."/>
            <person name="Grigoriev I.V."/>
        </authorList>
    </citation>
    <scope>NUCLEOTIDE SEQUENCE</scope>
    <source>
        <strain evidence="2">CCBAS 213</strain>
    </source>
</reference>
<dbReference type="GeneID" id="85358281"/>
<dbReference type="RefSeq" id="XP_060323271.1">
    <property type="nucleotide sequence ID" value="XM_060474733.1"/>
</dbReference>
<evidence type="ECO:0000313" key="2">
    <source>
        <dbReference type="EMBL" id="KAK0439486.1"/>
    </source>
</evidence>
<dbReference type="EMBL" id="JAUEPS010000084">
    <property type="protein sequence ID" value="KAK0439486.1"/>
    <property type="molecule type" value="Genomic_DNA"/>
</dbReference>
<dbReference type="AlphaFoldDB" id="A0AA39MLQ9"/>